<feature type="transmembrane region" description="Helical" evidence="2">
    <location>
        <begin position="140"/>
        <end position="164"/>
    </location>
</feature>
<keyword evidence="2" id="KW-0472">Membrane</keyword>
<evidence type="ECO:0000313" key="3">
    <source>
        <dbReference type="EMBL" id="AIF20717.1"/>
    </source>
</evidence>
<evidence type="ECO:0000256" key="2">
    <source>
        <dbReference type="SAM" id="Phobius"/>
    </source>
</evidence>
<sequence>MGRKQSTFLERLWLTFIVSGQVIIAPAIAFAATYFIDFGGILGEQPLLRVNLIPWILGAALGYGILSLTLALAVGGWMPIGVAEKGGWLPVLGVSRRLRDASMVDRARLQLLNSPHGKLMQIVHREFHDRKRPLMEVHGGLQLLAAPLQIALAITPLLFLKYVPSEWLVPNRLLEVAMLGYLIALALVLRAFPGYSHKLVGPASSIRRFLVTVTRINWMFPVLLLWLVGRIIVGFAFEWMQPDLSQWQQIAFEKTIFEAFLPVEVEIPETSFLDMLVALALLPMATFTTMAVLGGGREDLPDWLVEQEAQWVDLDADGEDDEGDEEENDGIQEADDEPEQGRGGVSGEGSNDDDGGSDGDNAPDSAKEEPVDLAGALSRARGLVADATKKAKEK</sequence>
<name>A0A075I1K1_9EURY</name>
<reference evidence="3" key="1">
    <citation type="journal article" date="2014" name="Genome Biol. Evol.">
        <title>Pangenome evidence for extensive interdomain horizontal transfer affecting lineage core and shell genes in uncultured planktonic thaumarchaeota and euryarchaeota.</title>
        <authorList>
            <person name="Deschamps P."/>
            <person name="Zivanovic Y."/>
            <person name="Moreira D."/>
            <person name="Rodriguez-Valera F."/>
            <person name="Lopez-Garcia P."/>
        </authorList>
    </citation>
    <scope>NUCLEOTIDE SEQUENCE</scope>
</reference>
<feature type="transmembrane region" description="Helical" evidence="2">
    <location>
        <begin position="216"/>
        <end position="237"/>
    </location>
</feature>
<proteinExistence type="predicted"/>
<feature type="transmembrane region" description="Helical" evidence="2">
    <location>
        <begin position="272"/>
        <end position="293"/>
    </location>
</feature>
<feature type="region of interest" description="Disordered" evidence="1">
    <location>
        <begin position="317"/>
        <end position="394"/>
    </location>
</feature>
<evidence type="ECO:0000256" key="1">
    <source>
        <dbReference type="SAM" id="MobiDB-lite"/>
    </source>
</evidence>
<organism evidence="3">
    <name type="scientific">uncultured marine group II/III euryarchaeote KM3_92_B07</name>
    <dbReference type="NCBI Taxonomy" id="1456543"/>
    <lineage>
        <taxon>Archaea</taxon>
        <taxon>Methanobacteriati</taxon>
        <taxon>Methanobacteriota</taxon>
        <taxon>environmental samples</taxon>
    </lineage>
</organism>
<feature type="transmembrane region" description="Helical" evidence="2">
    <location>
        <begin position="176"/>
        <end position="195"/>
    </location>
</feature>
<accession>A0A075I1K1</accession>
<feature type="transmembrane region" description="Helical" evidence="2">
    <location>
        <begin position="12"/>
        <end position="36"/>
    </location>
</feature>
<dbReference type="EMBL" id="KF901173">
    <property type="protein sequence ID" value="AIF20717.1"/>
    <property type="molecule type" value="Genomic_DNA"/>
</dbReference>
<dbReference type="AlphaFoldDB" id="A0A075I1K1"/>
<feature type="compositionally biased region" description="Acidic residues" evidence="1">
    <location>
        <begin position="317"/>
        <end position="338"/>
    </location>
</feature>
<protein>
    <submittedName>
        <fullName evidence="3">Uncharacterized protein</fullName>
    </submittedName>
</protein>
<keyword evidence="2" id="KW-1133">Transmembrane helix</keyword>
<feature type="transmembrane region" description="Helical" evidence="2">
    <location>
        <begin position="56"/>
        <end position="78"/>
    </location>
</feature>
<keyword evidence="2" id="KW-0812">Transmembrane</keyword>